<feature type="compositionally biased region" description="Polar residues" evidence="1">
    <location>
        <begin position="505"/>
        <end position="527"/>
    </location>
</feature>
<feature type="compositionally biased region" description="Basic and acidic residues" evidence="1">
    <location>
        <begin position="39"/>
        <end position="48"/>
    </location>
</feature>
<evidence type="ECO:0000313" key="3">
    <source>
        <dbReference type="Proteomes" id="UP000789508"/>
    </source>
</evidence>
<feature type="region of interest" description="Disordered" evidence="1">
    <location>
        <begin position="33"/>
        <end position="449"/>
    </location>
</feature>
<feature type="compositionally biased region" description="Basic and acidic residues" evidence="1">
    <location>
        <begin position="60"/>
        <end position="82"/>
    </location>
</feature>
<feature type="compositionally biased region" description="Polar residues" evidence="1">
    <location>
        <begin position="171"/>
        <end position="336"/>
    </location>
</feature>
<feature type="region of interest" description="Disordered" evidence="1">
    <location>
        <begin position="486"/>
        <end position="527"/>
    </location>
</feature>
<evidence type="ECO:0000256" key="1">
    <source>
        <dbReference type="SAM" id="MobiDB-lite"/>
    </source>
</evidence>
<dbReference type="OrthoDB" id="2424072at2759"/>
<feature type="compositionally biased region" description="Low complexity" evidence="1">
    <location>
        <begin position="152"/>
        <end position="170"/>
    </location>
</feature>
<protein>
    <submittedName>
        <fullName evidence="2">2414_t:CDS:1</fullName>
    </submittedName>
</protein>
<name>A0A9N9DU55_9GLOM</name>
<dbReference type="EMBL" id="CAJVPS010009555">
    <property type="protein sequence ID" value="CAG8651134.1"/>
    <property type="molecule type" value="Genomic_DNA"/>
</dbReference>
<feature type="compositionally biased region" description="Polar residues" evidence="1">
    <location>
        <begin position="393"/>
        <end position="415"/>
    </location>
</feature>
<feature type="compositionally biased region" description="Basic residues" evidence="1">
    <location>
        <begin position="338"/>
        <end position="350"/>
    </location>
</feature>
<feature type="compositionally biased region" description="Polar residues" evidence="1">
    <location>
        <begin position="691"/>
        <end position="701"/>
    </location>
</feature>
<feature type="compositionally biased region" description="Low complexity" evidence="1">
    <location>
        <begin position="351"/>
        <end position="361"/>
    </location>
</feature>
<organism evidence="2 3">
    <name type="scientific">Ambispora leptoticha</name>
    <dbReference type="NCBI Taxonomy" id="144679"/>
    <lineage>
        <taxon>Eukaryota</taxon>
        <taxon>Fungi</taxon>
        <taxon>Fungi incertae sedis</taxon>
        <taxon>Mucoromycota</taxon>
        <taxon>Glomeromycotina</taxon>
        <taxon>Glomeromycetes</taxon>
        <taxon>Archaeosporales</taxon>
        <taxon>Ambisporaceae</taxon>
        <taxon>Ambispora</taxon>
    </lineage>
</organism>
<comment type="caution">
    <text evidence="2">The sequence shown here is derived from an EMBL/GenBank/DDBJ whole genome shotgun (WGS) entry which is preliminary data.</text>
</comment>
<feature type="compositionally biased region" description="Polar residues" evidence="1">
    <location>
        <begin position="652"/>
        <end position="661"/>
    </location>
</feature>
<feature type="region of interest" description="Disordered" evidence="1">
    <location>
        <begin position="782"/>
        <end position="814"/>
    </location>
</feature>
<feature type="compositionally biased region" description="Acidic residues" evidence="1">
    <location>
        <begin position="118"/>
        <end position="131"/>
    </location>
</feature>
<evidence type="ECO:0000313" key="2">
    <source>
        <dbReference type="EMBL" id="CAG8651134.1"/>
    </source>
</evidence>
<reference evidence="2" key="1">
    <citation type="submission" date="2021-06" db="EMBL/GenBank/DDBJ databases">
        <authorList>
            <person name="Kallberg Y."/>
            <person name="Tangrot J."/>
            <person name="Rosling A."/>
        </authorList>
    </citation>
    <scope>NUCLEOTIDE SEQUENCE</scope>
    <source>
        <strain evidence="2">FL130A</strain>
    </source>
</reference>
<proteinExistence type="predicted"/>
<feature type="region of interest" description="Disordered" evidence="1">
    <location>
        <begin position="606"/>
        <end position="625"/>
    </location>
</feature>
<feature type="region of interest" description="Disordered" evidence="1">
    <location>
        <begin position="644"/>
        <end position="701"/>
    </location>
</feature>
<sequence>NPVETTEITNDNANELQDDLLDKSGLFVKHDLRSRKILLQKEKEKEKNGISGDGEEEKQEQEQEQHEEIVEKESETLVEPHIHITPNKTPRKRGKSDSAPSKPPSANRRRLSKRKEDEDWDPAEADNESNSDSEHESPKRTSRSTSQRVKRPSSTPTSKSHSISPTSSRRQTPNAKTPSFPTTRLSSSTLNISKKTPTNAALRTRRNSGSVQTPPNAASPTKRNSSVQTPTNVASPTKRNSSVQTPTNVASPTKRNSSVQTPTNAASPTKRNSSVQTPTNVASPTKRNSSVQTPTNAASPTKRNSSVQTPTPAKRNNAQTPTNAVSPPKRSSGNAHSSPRRTSSRTKRSTTPKINTTPRTTRSSRETPADQGATVAIAIEPQKQIDEVIPVNLNPSNEGISNEDNLVQKTPIKSKQPNKEDTTPRSGDNKHPESETHTPNRLFTPQRGPNVVEVTAKSPDALEKAVSLLKPDFVVIRTIDNISESSNPLYELEPGEALDTPPPSSVNISRTSSRLSPPISMNTSQTVSGEMSDIPVAKWLDSHWSQLKAIYMETRKIYVPNGNHGYGNEQIYDEVVQKFYNADVNHNNFDSQNLRKRVIAIESVHRTEKKLNPHRRGSTDSASSRGTFRRYNFAYQNMREIDSINSKRKFSNSEARSNSGQEDPMKRRKTNESSASSFVDTQHPDIVPNTKAPNTPSIQTPSRLSGLFGWLSSRASTPEQLETHLSSYSDNDDDDIVNSSPSSLFESASSMQNDYQEETSGVDEENTTVTTPMEIEFSEDTIEIKTSLSTPQSQQPAPPSSQKDTPGFLRRLFG</sequence>
<feature type="region of interest" description="Disordered" evidence="1">
    <location>
        <begin position="721"/>
        <end position="770"/>
    </location>
</feature>
<feature type="non-terminal residue" evidence="2">
    <location>
        <position position="814"/>
    </location>
</feature>
<dbReference type="AlphaFoldDB" id="A0A9N9DU55"/>
<feature type="compositionally biased region" description="Low complexity" evidence="1">
    <location>
        <begin position="737"/>
        <end position="750"/>
    </location>
</feature>
<gene>
    <name evidence="2" type="ORF">ALEPTO_LOCUS10013</name>
</gene>
<feature type="compositionally biased region" description="Low complexity" evidence="1">
    <location>
        <begin position="97"/>
        <end position="106"/>
    </location>
</feature>
<accession>A0A9N9DU55</accession>
<keyword evidence="3" id="KW-1185">Reference proteome</keyword>
<dbReference type="Proteomes" id="UP000789508">
    <property type="component" value="Unassembled WGS sequence"/>
</dbReference>
<feature type="compositionally biased region" description="Acidic residues" evidence="1">
    <location>
        <begin position="755"/>
        <end position="766"/>
    </location>
</feature>
<feature type="compositionally biased region" description="Basic and acidic residues" evidence="1">
    <location>
        <begin position="417"/>
        <end position="438"/>
    </location>
</feature>